<sequence length="390" mass="43779">MSEQLEGKSSHSKVGDYIPFTTEEPVRRPWLKTELEDLNNDSDTEGYNEDIEDDDDTSGGGSDEDNGAAQNKIKNIMEAQDDTDDEVEHQTQDFQPVDMMSCLSKEMKDYEEKQNDETEEYEQQVANAKTEDDILGAEDPDLLRTTERNRYIPYEENPKSAQHSNEGETDAVHSELLVFSENLTVVEEGNKIVVVQYYGAGKSGVMPDTYRSKRKPKTYLVACDFSKESLYAMEWTMGAMMRDGDELHIATVANRDDNPEVVKATGLDQMGELHAMSGALITEAKKLLGQMMLFNIKLVTHAMVGRIKDALKSLTRETDYTMIVCGSRGRGSVRTLLMGSISTYLVHKSPVPVAVIRRQKKKKRVKHELVSAHSLSEGIKTGHLHVDELS</sequence>
<protein>
    <recommendedName>
        <fullName evidence="3">UspA domain-containing protein</fullName>
    </recommendedName>
</protein>
<name>A0ABP9XQB1_9FUNG</name>
<organism evidence="4 5">
    <name type="scientific">Helicostylum pulchrum</name>
    <dbReference type="NCBI Taxonomy" id="562976"/>
    <lineage>
        <taxon>Eukaryota</taxon>
        <taxon>Fungi</taxon>
        <taxon>Fungi incertae sedis</taxon>
        <taxon>Mucoromycota</taxon>
        <taxon>Mucoromycotina</taxon>
        <taxon>Mucoromycetes</taxon>
        <taxon>Mucorales</taxon>
        <taxon>Mucorineae</taxon>
        <taxon>Mucoraceae</taxon>
        <taxon>Helicostylum</taxon>
    </lineage>
</organism>
<feature type="compositionally biased region" description="Acidic residues" evidence="2">
    <location>
        <begin position="36"/>
        <end position="66"/>
    </location>
</feature>
<dbReference type="Proteomes" id="UP001476247">
    <property type="component" value="Unassembled WGS sequence"/>
</dbReference>
<dbReference type="InterPro" id="IPR006016">
    <property type="entry name" value="UspA"/>
</dbReference>
<evidence type="ECO:0000256" key="2">
    <source>
        <dbReference type="SAM" id="MobiDB-lite"/>
    </source>
</evidence>
<evidence type="ECO:0000313" key="4">
    <source>
        <dbReference type="EMBL" id="GAA5796989.1"/>
    </source>
</evidence>
<dbReference type="CDD" id="cd23659">
    <property type="entry name" value="USP_At3g01520-like"/>
    <property type="match status" value="1"/>
</dbReference>
<dbReference type="Gene3D" id="3.40.50.620">
    <property type="entry name" value="HUPs"/>
    <property type="match status" value="1"/>
</dbReference>
<accession>A0ABP9XQB1</accession>
<dbReference type="Pfam" id="PF00582">
    <property type="entry name" value="Usp"/>
    <property type="match status" value="1"/>
</dbReference>
<dbReference type="PANTHER" id="PTHR46100:SF4">
    <property type="entry name" value="USPA DOMAIN-CONTAINING PROTEIN"/>
    <property type="match status" value="1"/>
</dbReference>
<keyword evidence="5" id="KW-1185">Reference proteome</keyword>
<reference evidence="4 5" key="1">
    <citation type="submission" date="2024-04" db="EMBL/GenBank/DDBJ databases">
        <title>genome sequences of Mucor flavus KT1a and Helicostylum pulchrum KT1b strains isolation_sourced from the surface of a dry-aged beef.</title>
        <authorList>
            <person name="Toyotome T."/>
            <person name="Hosono M."/>
            <person name="Torimaru M."/>
            <person name="Fukuda K."/>
            <person name="Mikami N."/>
        </authorList>
    </citation>
    <scope>NUCLEOTIDE SEQUENCE [LARGE SCALE GENOMIC DNA]</scope>
    <source>
        <strain evidence="4 5">KT1b</strain>
    </source>
</reference>
<dbReference type="PRINTS" id="PR01438">
    <property type="entry name" value="UNVRSLSTRESS"/>
</dbReference>
<feature type="region of interest" description="Disordered" evidence="2">
    <location>
        <begin position="1"/>
        <end position="72"/>
    </location>
</feature>
<gene>
    <name evidence="4" type="ORF">HPULCUR_002367</name>
</gene>
<keyword evidence="1" id="KW-0175">Coiled coil</keyword>
<dbReference type="InterPro" id="IPR014729">
    <property type="entry name" value="Rossmann-like_a/b/a_fold"/>
</dbReference>
<feature type="compositionally biased region" description="Basic and acidic residues" evidence="2">
    <location>
        <begin position="24"/>
        <end position="35"/>
    </location>
</feature>
<proteinExistence type="predicted"/>
<dbReference type="PANTHER" id="PTHR46100">
    <property type="entry name" value="IMP2'P"/>
    <property type="match status" value="1"/>
</dbReference>
<evidence type="ECO:0000313" key="5">
    <source>
        <dbReference type="Proteomes" id="UP001476247"/>
    </source>
</evidence>
<feature type="domain" description="UspA" evidence="3">
    <location>
        <begin position="219"/>
        <end position="357"/>
    </location>
</feature>
<evidence type="ECO:0000259" key="3">
    <source>
        <dbReference type="Pfam" id="PF00582"/>
    </source>
</evidence>
<dbReference type="InterPro" id="IPR006015">
    <property type="entry name" value="Universal_stress_UspA"/>
</dbReference>
<comment type="caution">
    <text evidence="4">The sequence shown here is derived from an EMBL/GenBank/DDBJ whole genome shotgun (WGS) entry which is preliminary data.</text>
</comment>
<dbReference type="SUPFAM" id="SSF52402">
    <property type="entry name" value="Adenine nucleotide alpha hydrolases-like"/>
    <property type="match status" value="1"/>
</dbReference>
<evidence type="ECO:0000256" key="1">
    <source>
        <dbReference type="SAM" id="Coils"/>
    </source>
</evidence>
<dbReference type="EMBL" id="BAABUJ010000007">
    <property type="protein sequence ID" value="GAA5796989.1"/>
    <property type="molecule type" value="Genomic_DNA"/>
</dbReference>
<feature type="coiled-coil region" evidence="1">
    <location>
        <begin position="100"/>
        <end position="131"/>
    </location>
</feature>